<feature type="transmembrane region" description="Helical" evidence="1">
    <location>
        <begin position="40"/>
        <end position="68"/>
    </location>
</feature>
<comment type="caution">
    <text evidence="2">The sequence shown here is derived from an EMBL/GenBank/DDBJ whole genome shotgun (WGS) entry which is preliminary data.</text>
</comment>
<accession>A0A8K1LNB1</accession>
<keyword evidence="3" id="KW-1185">Reference proteome</keyword>
<keyword evidence="1" id="KW-0812">Transmembrane</keyword>
<protein>
    <submittedName>
        <fullName evidence="2">Uncharacterized protein</fullName>
    </submittedName>
</protein>
<evidence type="ECO:0000313" key="3">
    <source>
        <dbReference type="Proteomes" id="UP000796761"/>
    </source>
</evidence>
<sequence>MLKQGMVHTVPGFVSMSRDKGLFCERDIIVFRAVQLEGRFGVIIVISLTSIACIDILEYFVALAMAFWETSVDDFENTNIILLVKSECVGKEGTGRTYEYDCMVEAKSQSLWLHIFEKNAVTKSTLLYILISHGSPFGALFTHLDSICTLEEKL</sequence>
<organism evidence="2 3">
    <name type="scientific">Zosterops borbonicus</name>
    <dbReference type="NCBI Taxonomy" id="364589"/>
    <lineage>
        <taxon>Eukaryota</taxon>
        <taxon>Metazoa</taxon>
        <taxon>Chordata</taxon>
        <taxon>Craniata</taxon>
        <taxon>Vertebrata</taxon>
        <taxon>Euteleostomi</taxon>
        <taxon>Archelosauria</taxon>
        <taxon>Archosauria</taxon>
        <taxon>Dinosauria</taxon>
        <taxon>Saurischia</taxon>
        <taxon>Theropoda</taxon>
        <taxon>Coelurosauria</taxon>
        <taxon>Aves</taxon>
        <taxon>Neognathae</taxon>
        <taxon>Neoaves</taxon>
        <taxon>Telluraves</taxon>
        <taxon>Australaves</taxon>
        <taxon>Passeriformes</taxon>
        <taxon>Sylvioidea</taxon>
        <taxon>Zosteropidae</taxon>
        <taxon>Zosterops</taxon>
    </lineage>
</organism>
<keyword evidence="1" id="KW-1133">Transmembrane helix</keyword>
<evidence type="ECO:0000313" key="2">
    <source>
        <dbReference type="EMBL" id="TRZ20585.1"/>
    </source>
</evidence>
<keyword evidence="1" id="KW-0472">Membrane</keyword>
<name>A0A8K1LNB1_9PASS</name>
<dbReference type="Proteomes" id="UP000796761">
    <property type="component" value="Unassembled WGS sequence"/>
</dbReference>
<proteinExistence type="predicted"/>
<evidence type="ECO:0000256" key="1">
    <source>
        <dbReference type="SAM" id="Phobius"/>
    </source>
</evidence>
<gene>
    <name evidence="2" type="ORF">HGM15179_006552</name>
</gene>
<reference evidence="2" key="1">
    <citation type="submission" date="2019-04" db="EMBL/GenBank/DDBJ databases">
        <title>Genome assembly of Zosterops borbonicus 15179.</title>
        <authorList>
            <person name="Leroy T."/>
            <person name="Anselmetti Y."/>
            <person name="Tilak M.-K."/>
            <person name="Nabholz B."/>
        </authorList>
    </citation>
    <scope>NUCLEOTIDE SEQUENCE</scope>
    <source>
        <strain evidence="2">HGM_15179</strain>
        <tissue evidence="2">Muscle</tissue>
    </source>
</reference>
<dbReference type="AlphaFoldDB" id="A0A8K1LNB1"/>
<dbReference type="EMBL" id="SWJQ01000145">
    <property type="protein sequence ID" value="TRZ20585.1"/>
    <property type="molecule type" value="Genomic_DNA"/>
</dbReference>